<comment type="caution">
    <text evidence="8">The sequence shown here is derived from an EMBL/GenBank/DDBJ whole genome shotgun (WGS) entry which is preliminary data.</text>
</comment>
<dbReference type="PANTHER" id="PTHR34583:SF2">
    <property type="entry name" value="ANTIPORTER SUBUNIT MNHC2-RELATED"/>
    <property type="match status" value="1"/>
</dbReference>
<feature type="transmembrane region" description="Helical" evidence="7">
    <location>
        <begin position="6"/>
        <end position="21"/>
    </location>
</feature>
<organism evidence="8 9">
    <name type="scientific">Fulvivirga kasyanovii</name>
    <dbReference type="NCBI Taxonomy" id="396812"/>
    <lineage>
        <taxon>Bacteria</taxon>
        <taxon>Pseudomonadati</taxon>
        <taxon>Bacteroidota</taxon>
        <taxon>Cytophagia</taxon>
        <taxon>Cytophagales</taxon>
        <taxon>Fulvivirgaceae</taxon>
        <taxon>Fulvivirga</taxon>
    </lineage>
</organism>
<comment type="subcellular location">
    <subcellularLocation>
        <location evidence="1">Cell membrane</location>
        <topology evidence="1">Multi-pass membrane protein</topology>
    </subcellularLocation>
</comment>
<evidence type="ECO:0000256" key="2">
    <source>
        <dbReference type="ARBA" id="ARBA00010388"/>
    </source>
</evidence>
<dbReference type="InterPro" id="IPR039428">
    <property type="entry name" value="NUOK/Mnh_C1-like"/>
</dbReference>
<reference evidence="8 9" key="1">
    <citation type="submission" date="2019-02" db="EMBL/GenBank/DDBJ databases">
        <authorList>
            <person name="Goldberg S.R."/>
            <person name="Haltli B.A."/>
            <person name="Correa H."/>
            <person name="Russell K.G."/>
        </authorList>
    </citation>
    <scope>NUCLEOTIDE SEQUENCE [LARGE SCALE GENOMIC DNA]</scope>
    <source>
        <strain evidence="8 9">JCM 16186</strain>
    </source>
</reference>
<evidence type="ECO:0000256" key="6">
    <source>
        <dbReference type="ARBA" id="ARBA00023136"/>
    </source>
</evidence>
<dbReference type="Pfam" id="PF00420">
    <property type="entry name" value="Oxidored_q2"/>
    <property type="match status" value="1"/>
</dbReference>
<protein>
    <submittedName>
        <fullName evidence="8">Na+/H+ antiporter subunit C</fullName>
    </submittedName>
</protein>
<sequence length="117" mass="12713">MEIIFAIAIGVLYAVSVYLLLRRSIVKLILGIMFLSNATNLLLFTSGGLSKGKPAFIEKGSNVPEPGIADPLPQALILTAIVIGFGIIAFTLVLTYKYYSKTGTEDLDKVQETDQFE</sequence>
<evidence type="ECO:0000256" key="3">
    <source>
        <dbReference type="ARBA" id="ARBA00022475"/>
    </source>
</evidence>
<dbReference type="Gene3D" id="1.10.287.3510">
    <property type="match status" value="1"/>
</dbReference>
<dbReference type="InterPro" id="IPR050601">
    <property type="entry name" value="CPA3_antiporter_subunitC"/>
</dbReference>
<evidence type="ECO:0000256" key="1">
    <source>
        <dbReference type="ARBA" id="ARBA00004651"/>
    </source>
</evidence>
<evidence type="ECO:0000256" key="4">
    <source>
        <dbReference type="ARBA" id="ARBA00022692"/>
    </source>
</evidence>
<keyword evidence="6 7" id="KW-0472">Membrane</keyword>
<dbReference type="NCBIfam" id="NF006573">
    <property type="entry name" value="PRK09094.1"/>
    <property type="match status" value="1"/>
</dbReference>
<evidence type="ECO:0000256" key="5">
    <source>
        <dbReference type="ARBA" id="ARBA00022989"/>
    </source>
</evidence>
<dbReference type="RefSeq" id="WP_155171919.1">
    <property type="nucleotide sequence ID" value="NZ_BAAAFL010000053.1"/>
</dbReference>
<evidence type="ECO:0000256" key="7">
    <source>
        <dbReference type="SAM" id="Phobius"/>
    </source>
</evidence>
<gene>
    <name evidence="8" type="ORF">E1163_11795</name>
</gene>
<keyword evidence="9" id="KW-1185">Reference proteome</keyword>
<dbReference type="EMBL" id="SMLW01000529">
    <property type="protein sequence ID" value="MTI25627.1"/>
    <property type="molecule type" value="Genomic_DNA"/>
</dbReference>
<feature type="transmembrane region" description="Helical" evidence="7">
    <location>
        <begin position="75"/>
        <end position="99"/>
    </location>
</feature>
<evidence type="ECO:0000313" key="8">
    <source>
        <dbReference type="EMBL" id="MTI25627.1"/>
    </source>
</evidence>
<dbReference type="PANTHER" id="PTHR34583">
    <property type="entry name" value="ANTIPORTER SUBUNIT MNHC2-RELATED"/>
    <property type="match status" value="1"/>
</dbReference>
<feature type="transmembrane region" description="Helical" evidence="7">
    <location>
        <begin position="28"/>
        <end position="49"/>
    </location>
</feature>
<proteinExistence type="inferred from homology"/>
<comment type="similarity">
    <text evidence="2">Belongs to the CPA3 antiporters (TC 2.A.63) subunit C family.</text>
</comment>
<keyword evidence="4 7" id="KW-0812">Transmembrane</keyword>
<keyword evidence="3" id="KW-1003">Cell membrane</keyword>
<dbReference type="Proteomes" id="UP000798808">
    <property type="component" value="Unassembled WGS sequence"/>
</dbReference>
<evidence type="ECO:0000313" key="9">
    <source>
        <dbReference type="Proteomes" id="UP000798808"/>
    </source>
</evidence>
<accession>A0ABW9RNB7</accession>
<name>A0ABW9RNB7_9BACT</name>
<keyword evidence="5 7" id="KW-1133">Transmembrane helix</keyword>
<dbReference type="NCBIfam" id="NF009302">
    <property type="entry name" value="PRK12659.1"/>
    <property type="match status" value="1"/>
</dbReference>